<keyword evidence="1 4" id="KW-0808">Transferase</keyword>
<dbReference type="SUPFAM" id="SSF55729">
    <property type="entry name" value="Acyl-CoA N-acyltransferases (Nat)"/>
    <property type="match status" value="1"/>
</dbReference>
<dbReference type="Gene3D" id="3.40.630.30">
    <property type="match status" value="1"/>
</dbReference>
<evidence type="ECO:0000256" key="1">
    <source>
        <dbReference type="ARBA" id="ARBA00022679"/>
    </source>
</evidence>
<keyword evidence="2 4" id="KW-0012">Acyltransferase</keyword>
<gene>
    <name evidence="4" type="ORF">ACFOZ4_14255</name>
</gene>
<dbReference type="CDD" id="cd04301">
    <property type="entry name" value="NAT_SF"/>
    <property type="match status" value="1"/>
</dbReference>
<organism evidence="4 5">
    <name type="scientific">Hamadaea flava</name>
    <dbReference type="NCBI Taxonomy" id="1742688"/>
    <lineage>
        <taxon>Bacteria</taxon>
        <taxon>Bacillati</taxon>
        <taxon>Actinomycetota</taxon>
        <taxon>Actinomycetes</taxon>
        <taxon>Micromonosporales</taxon>
        <taxon>Micromonosporaceae</taxon>
        <taxon>Hamadaea</taxon>
    </lineage>
</organism>
<dbReference type="InterPro" id="IPR000182">
    <property type="entry name" value="GNAT_dom"/>
</dbReference>
<dbReference type="Pfam" id="PF13527">
    <property type="entry name" value="Acetyltransf_9"/>
    <property type="match status" value="1"/>
</dbReference>
<dbReference type="GO" id="GO:0016746">
    <property type="term" value="F:acyltransferase activity"/>
    <property type="evidence" value="ECO:0007669"/>
    <property type="project" value="UniProtKB-KW"/>
</dbReference>
<dbReference type="RefSeq" id="WP_253756121.1">
    <property type="nucleotide sequence ID" value="NZ_JAMZDZ010000001.1"/>
</dbReference>
<dbReference type="InterPro" id="IPR016181">
    <property type="entry name" value="Acyl_CoA_acyltransferase"/>
</dbReference>
<sequence length="172" mass="18452">MIVRRELPADQAAVRAVIAAAFTRDGGDPIEARLLDELREDAGWLPRLSLVAVDGDEVVGYVVCTRGRVTGDHGDLPVLGLGPIGVRPDRQGRGIGQALVHAVLGAADALDEPLVALLGSPAFYGRFGFRRSTDFEITPPEPDWGEYFQVRPLTADAPMPGVFRYAASFEGL</sequence>
<evidence type="ECO:0000313" key="4">
    <source>
        <dbReference type="EMBL" id="MFC4131767.1"/>
    </source>
</evidence>
<feature type="domain" description="N-acetyltransferase" evidence="3">
    <location>
        <begin position="1"/>
        <end position="154"/>
    </location>
</feature>
<protein>
    <submittedName>
        <fullName evidence="4">GNAT family N-acetyltransferase</fullName>
        <ecNumber evidence="4">2.3.-.-</ecNumber>
    </submittedName>
</protein>
<name>A0ABV8LLB4_9ACTN</name>
<dbReference type="InterPro" id="IPR050832">
    <property type="entry name" value="Bact_Acetyltransf"/>
</dbReference>
<evidence type="ECO:0000313" key="5">
    <source>
        <dbReference type="Proteomes" id="UP001595816"/>
    </source>
</evidence>
<keyword evidence="5" id="KW-1185">Reference proteome</keyword>
<reference evidence="5" key="1">
    <citation type="journal article" date="2019" name="Int. J. Syst. Evol. Microbiol.">
        <title>The Global Catalogue of Microorganisms (GCM) 10K type strain sequencing project: providing services to taxonomists for standard genome sequencing and annotation.</title>
        <authorList>
            <consortium name="The Broad Institute Genomics Platform"/>
            <consortium name="The Broad Institute Genome Sequencing Center for Infectious Disease"/>
            <person name="Wu L."/>
            <person name="Ma J."/>
        </authorList>
    </citation>
    <scope>NUCLEOTIDE SEQUENCE [LARGE SCALE GENOMIC DNA]</scope>
    <source>
        <strain evidence="5">CGMCC 4.7289</strain>
    </source>
</reference>
<evidence type="ECO:0000259" key="3">
    <source>
        <dbReference type="PROSITE" id="PS51186"/>
    </source>
</evidence>
<accession>A0ABV8LLB4</accession>
<dbReference type="EC" id="2.3.-.-" evidence="4"/>
<dbReference type="Proteomes" id="UP001595816">
    <property type="component" value="Unassembled WGS sequence"/>
</dbReference>
<dbReference type="EMBL" id="JBHSAY010000007">
    <property type="protein sequence ID" value="MFC4131767.1"/>
    <property type="molecule type" value="Genomic_DNA"/>
</dbReference>
<comment type="caution">
    <text evidence="4">The sequence shown here is derived from an EMBL/GenBank/DDBJ whole genome shotgun (WGS) entry which is preliminary data.</text>
</comment>
<evidence type="ECO:0000256" key="2">
    <source>
        <dbReference type="ARBA" id="ARBA00023315"/>
    </source>
</evidence>
<dbReference type="PANTHER" id="PTHR43877">
    <property type="entry name" value="AMINOALKYLPHOSPHONATE N-ACETYLTRANSFERASE-RELATED-RELATED"/>
    <property type="match status" value="1"/>
</dbReference>
<dbReference type="PROSITE" id="PS51186">
    <property type="entry name" value="GNAT"/>
    <property type="match status" value="1"/>
</dbReference>
<proteinExistence type="predicted"/>